<protein>
    <submittedName>
        <fullName evidence="1">Uncharacterized protein</fullName>
    </submittedName>
</protein>
<organism evidence="1 2">
    <name type="scientific">Prunus persica</name>
    <name type="common">Peach</name>
    <name type="synonym">Amygdalus persica</name>
    <dbReference type="NCBI Taxonomy" id="3760"/>
    <lineage>
        <taxon>Eukaryota</taxon>
        <taxon>Viridiplantae</taxon>
        <taxon>Streptophyta</taxon>
        <taxon>Embryophyta</taxon>
        <taxon>Tracheophyta</taxon>
        <taxon>Spermatophyta</taxon>
        <taxon>Magnoliopsida</taxon>
        <taxon>eudicotyledons</taxon>
        <taxon>Gunneridae</taxon>
        <taxon>Pentapetalae</taxon>
        <taxon>rosids</taxon>
        <taxon>fabids</taxon>
        <taxon>Rosales</taxon>
        <taxon>Rosaceae</taxon>
        <taxon>Amygdaloideae</taxon>
        <taxon>Amygdaleae</taxon>
        <taxon>Prunus</taxon>
    </lineage>
</organism>
<dbReference type="Proteomes" id="UP000006882">
    <property type="component" value="Chromosome G7"/>
</dbReference>
<accession>A0A251N5C5</accession>
<reference evidence="1 2" key="1">
    <citation type="journal article" date="2013" name="Nat. Genet.">
        <title>The high-quality draft genome of peach (Prunus persica) identifies unique patterns of genetic diversity, domestication and genome evolution.</title>
        <authorList>
            <consortium name="International Peach Genome Initiative"/>
            <person name="Verde I."/>
            <person name="Abbott A.G."/>
            <person name="Scalabrin S."/>
            <person name="Jung S."/>
            <person name="Shu S."/>
            <person name="Marroni F."/>
            <person name="Zhebentyayeva T."/>
            <person name="Dettori M.T."/>
            <person name="Grimwood J."/>
            <person name="Cattonaro F."/>
            <person name="Zuccolo A."/>
            <person name="Rossini L."/>
            <person name="Jenkins J."/>
            <person name="Vendramin E."/>
            <person name="Meisel L.A."/>
            <person name="Decroocq V."/>
            <person name="Sosinski B."/>
            <person name="Prochnik S."/>
            <person name="Mitros T."/>
            <person name="Policriti A."/>
            <person name="Cipriani G."/>
            <person name="Dondini L."/>
            <person name="Ficklin S."/>
            <person name="Goodstein D.M."/>
            <person name="Xuan P."/>
            <person name="Del Fabbro C."/>
            <person name="Aramini V."/>
            <person name="Copetti D."/>
            <person name="Gonzalez S."/>
            <person name="Horner D.S."/>
            <person name="Falchi R."/>
            <person name="Lucas S."/>
            <person name="Mica E."/>
            <person name="Maldonado J."/>
            <person name="Lazzari B."/>
            <person name="Bielenberg D."/>
            <person name="Pirona R."/>
            <person name="Miculan M."/>
            <person name="Barakat A."/>
            <person name="Testolin R."/>
            <person name="Stella A."/>
            <person name="Tartarini S."/>
            <person name="Tonutti P."/>
            <person name="Arus P."/>
            <person name="Orellana A."/>
            <person name="Wells C."/>
            <person name="Main D."/>
            <person name="Vizzotto G."/>
            <person name="Silva H."/>
            <person name="Salamini F."/>
            <person name="Schmutz J."/>
            <person name="Morgante M."/>
            <person name="Rokhsar D.S."/>
        </authorList>
    </citation>
    <scope>NUCLEOTIDE SEQUENCE [LARGE SCALE GENOMIC DNA]</scope>
    <source>
        <strain evidence="2">cv. Nemared</strain>
    </source>
</reference>
<name>A0A251N5C5_PRUPE</name>
<dbReference type="AlphaFoldDB" id="A0A251N5C5"/>
<evidence type="ECO:0000313" key="1">
    <source>
        <dbReference type="EMBL" id="ONH94526.1"/>
    </source>
</evidence>
<sequence length="73" mass="8094">MLLLLLFWDEHRSSSSSSSSVSEEAKVVVFFSSLSLIMFSLLDLFNINKLALKVRIFTPPRLVPIAVAPPLSS</sequence>
<dbReference type="EMBL" id="CM007657">
    <property type="protein sequence ID" value="ONH94526.1"/>
    <property type="molecule type" value="Genomic_DNA"/>
</dbReference>
<dbReference type="Gramene" id="ONH94526">
    <property type="protein sequence ID" value="ONH94526"/>
    <property type="gene ID" value="PRUPE_7G021000"/>
</dbReference>
<gene>
    <name evidence="1" type="ORF">PRUPE_7G021000</name>
</gene>
<proteinExistence type="predicted"/>
<evidence type="ECO:0000313" key="2">
    <source>
        <dbReference type="Proteomes" id="UP000006882"/>
    </source>
</evidence>
<keyword evidence="2" id="KW-1185">Reference proteome</keyword>